<feature type="domain" description="Antitoxin SocA-like Panacea" evidence="1">
    <location>
        <begin position="26"/>
        <end position="121"/>
    </location>
</feature>
<accession>A0A1X9SVL3</accession>
<dbReference type="Proteomes" id="UP000194260">
    <property type="component" value="Chromosome"/>
</dbReference>
<reference evidence="3 5" key="3">
    <citation type="submission" date="2024-01" db="EMBL/GenBank/DDBJ databases">
        <title>Campylobacter porcellus sp. nov.</title>
        <authorList>
            <person name="Papic B."/>
            <person name="Gruntar I."/>
        </authorList>
    </citation>
    <scope>NUCLEOTIDE SEQUENCE [LARGE SCALE GENOMIC DNA]</scope>
    <source>
        <strain evidence="3 5">CX2-4855-23</strain>
    </source>
</reference>
<reference evidence="4" key="1">
    <citation type="journal article" date="2017" name="Genome Biol. Evol.">
        <title>Comparative Genomic Analysis Identifies a Campylobacter Clade Deficient in Selenium Metabolism.</title>
        <authorList>
            <person name="Miller W.G."/>
            <person name="Yee E."/>
            <person name="Lopes B.S."/>
            <person name="Chapman M.H."/>
            <person name="Huynh S."/>
            <person name="Bono J.L."/>
            <person name="Parker C.T."/>
            <person name="Strachan N.J.C."/>
            <person name="Forbes K.J."/>
        </authorList>
    </citation>
    <scope>NUCLEOTIDE SEQUENCE [LARGE SCALE GENOMIC DNA]</scope>
    <source>
        <strain evidence="4">RM6137</strain>
    </source>
</reference>
<gene>
    <name evidence="2" type="ORF">CSUIS_0458</name>
    <name evidence="3" type="ORF">V2I23_07100</name>
</gene>
<organism evidence="2 4">
    <name type="scientific">Campylobacter porcelli</name>
    <dbReference type="NCBI Taxonomy" id="1660073"/>
    <lineage>
        <taxon>Bacteria</taxon>
        <taxon>Pseudomonadati</taxon>
        <taxon>Campylobacterota</taxon>
        <taxon>Epsilonproteobacteria</taxon>
        <taxon>Campylobacterales</taxon>
        <taxon>Campylobacteraceae</taxon>
        <taxon>Campylobacter</taxon>
    </lineage>
</organism>
<dbReference type="InterPro" id="IPR025272">
    <property type="entry name" value="SocA_Panacea"/>
</dbReference>
<evidence type="ECO:0000313" key="3">
    <source>
        <dbReference type="EMBL" id="MEE3745057.1"/>
    </source>
</evidence>
<keyword evidence="5" id="KW-1185">Reference proteome</keyword>
<dbReference type="EMBL" id="CP018789">
    <property type="protein sequence ID" value="ARR00297.1"/>
    <property type="molecule type" value="Genomic_DNA"/>
</dbReference>
<evidence type="ECO:0000259" key="1">
    <source>
        <dbReference type="Pfam" id="PF13274"/>
    </source>
</evidence>
<sequence>MKALEVAKYVVTKCKKEECPISNLQLQKILYYIQHDFLKKNNKPLFDDDFEAWKFGPVVPSVYYEYSYLGALKIYEEYDNYDKIIQNLGDNISLIDSTVCKKRNMDPWTLVSETHAKGKAWDIIFKDGAGFGDVIPKQQIKDNAF</sequence>
<reference evidence="2" key="2">
    <citation type="journal article" date="2017" name="Genome Biol. Evol.">
        <title>Comparative genomic analysis identifies a Campylobacter clade deficient in selenium metabolism.</title>
        <authorList>
            <person name="Miller W.G."/>
            <person name="Yee E."/>
            <person name="Lopes B.S."/>
            <person name="Chapman M.H."/>
            <person name="Huynh S."/>
            <person name="Bono J.L."/>
            <person name="Parker C.T."/>
            <person name="Strachan N.J.C."/>
            <person name="Forbes K.J."/>
        </authorList>
    </citation>
    <scope>NUCLEOTIDE SEQUENCE [LARGE SCALE GENOMIC DNA]</scope>
    <source>
        <strain evidence="2">RM6137</strain>
    </source>
</reference>
<dbReference type="Pfam" id="PF13274">
    <property type="entry name" value="SocA_Panacea"/>
    <property type="match status" value="1"/>
</dbReference>
<dbReference type="AlphaFoldDB" id="A0A1X9SVL3"/>
<evidence type="ECO:0000313" key="5">
    <source>
        <dbReference type="Proteomes" id="UP001331664"/>
    </source>
</evidence>
<dbReference type="Proteomes" id="UP001331664">
    <property type="component" value="Unassembled WGS sequence"/>
</dbReference>
<evidence type="ECO:0000313" key="2">
    <source>
        <dbReference type="EMBL" id="ARR00297.1"/>
    </source>
</evidence>
<name>A0A1X9SVL3_9BACT</name>
<dbReference type="RefSeq" id="WP_086296941.1">
    <property type="nucleotide sequence ID" value="NZ_CP018789.1"/>
</dbReference>
<dbReference type="EMBL" id="JAZBRD010000012">
    <property type="protein sequence ID" value="MEE3745057.1"/>
    <property type="molecule type" value="Genomic_DNA"/>
</dbReference>
<dbReference type="KEGG" id="camy:CSUIS_0458"/>
<protein>
    <submittedName>
        <fullName evidence="2">DUF4065 domain protein</fullName>
    </submittedName>
    <submittedName>
        <fullName evidence="3">Type II toxin-antitoxin system antitoxin SocA domain-containing protein</fullName>
    </submittedName>
</protein>
<proteinExistence type="predicted"/>
<evidence type="ECO:0000313" key="4">
    <source>
        <dbReference type="Proteomes" id="UP000194260"/>
    </source>
</evidence>